<keyword evidence="10" id="KW-1185">Reference proteome</keyword>
<name>A0A315ESN4_9BURK</name>
<reference evidence="9 10" key="1">
    <citation type="submission" date="2017-04" db="EMBL/GenBank/DDBJ databases">
        <title>Unexpected and diverse lifestyles within the genus Limnohabitans.</title>
        <authorList>
            <person name="Kasalicky V."/>
            <person name="Mehrshad M."/>
            <person name="Andrei S.-A."/>
            <person name="Salcher M."/>
            <person name="Kratochvilova H."/>
            <person name="Simek K."/>
            <person name="Ghai R."/>
        </authorList>
    </citation>
    <scope>NUCLEOTIDE SEQUENCE [LARGE SCALE GENOMIC DNA]</scope>
    <source>
        <strain evidence="9 10">MWH-C5</strain>
    </source>
</reference>
<dbReference type="InterPro" id="IPR051263">
    <property type="entry name" value="C-type_cytochrome_biogenesis"/>
</dbReference>
<feature type="transmembrane region" description="Helical" evidence="6">
    <location>
        <begin position="113"/>
        <end position="134"/>
    </location>
</feature>
<keyword evidence="6" id="KW-1133">Transmembrane helix</keyword>
<evidence type="ECO:0000313" key="9">
    <source>
        <dbReference type="EMBL" id="PUE58912.1"/>
    </source>
</evidence>
<dbReference type="Proteomes" id="UP000251341">
    <property type="component" value="Unassembled WGS sequence"/>
</dbReference>
<dbReference type="InterPro" id="IPR017560">
    <property type="entry name" value="Cyt_c_biogenesis_CcmI"/>
</dbReference>
<evidence type="ECO:0000259" key="8">
    <source>
        <dbReference type="Pfam" id="PF23914"/>
    </source>
</evidence>
<feature type="domain" description="Cytochrome c-type biogenesis protein H TPR" evidence="8">
    <location>
        <begin position="150"/>
        <end position="284"/>
    </location>
</feature>
<dbReference type="EMBL" id="NESP01000001">
    <property type="protein sequence ID" value="PUE58912.1"/>
    <property type="molecule type" value="Genomic_DNA"/>
</dbReference>
<feature type="repeat" description="TPR" evidence="5">
    <location>
        <begin position="178"/>
        <end position="211"/>
    </location>
</feature>
<keyword evidence="3" id="KW-0201">Cytochrome c-type biogenesis</keyword>
<feature type="transmembrane region" description="Helical" evidence="6">
    <location>
        <begin position="6"/>
        <end position="27"/>
    </location>
</feature>
<sequence>MNPALAFIYVAVAMMAVVLVVLSVALWRGSQQGARLAAHQADAINDPAKANAAVYRDQLAELDREYVMGNLNYEELKAARDELSERLLADVAGLDETVQPTAPTSTVVWQKPWLSIAVLVFVVPVSSMLMYSVLGEPAALDPMALKQGVDSSAEVTPEKLTEMATALTRRLQDEPNSMEGWVMLGRVQRARGHFEESAEAFAKALALSRDDNLSIERAEVLAQKNGGSFAGEPWSIIQRVLTADPHHLNALFLAGSASYAEMNFTTALRYWERAREVVPADSPDAPELDRAIAEARNKLGLPAIPPRAAEAAANLQASQATLAATSISGRVTLVKELKGLVAPTDTVFVYATPVTGSRMPVAIVRTTADKLPLDFVLDDSTAMNPSVKLSSMDEVTVRVRISKSGQAAAQPGDYGVSLTPVKPGSKGLNLMVRDTLQATP</sequence>
<dbReference type="PROSITE" id="PS50005">
    <property type="entry name" value="TPR"/>
    <property type="match status" value="1"/>
</dbReference>
<dbReference type="InterPro" id="IPR011990">
    <property type="entry name" value="TPR-like_helical_dom_sf"/>
</dbReference>
<dbReference type="SMART" id="SM00028">
    <property type="entry name" value="TPR"/>
    <property type="match status" value="2"/>
</dbReference>
<keyword evidence="6" id="KW-0472">Membrane</keyword>
<dbReference type="RefSeq" id="WP_108401811.1">
    <property type="nucleotide sequence ID" value="NZ_NESP01000001.1"/>
</dbReference>
<dbReference type="GO" id="GO:0017004">
    <property type="term" value="P:cytochrome complex assembly"/>
    <property type="evidence" value="ECO:0007669"/>
    <property type="project" value="UniProtKB-KW"/>
</dbReference>
<dbReference type="PANTHER" id="PTHR47870:SF1">
    <property type="entry name" value="CYTOCHROME C-TYPE BIOGENESIS PROTEIN CCMH"/>
    <property type="match status" value="1"/>
</dbReference>
<organism evidence="9 10">
    <name type="scientific">Limnohabitans curvus</name>
    <dbReference type="NCBI Taxonomy" id="323423"/>
    <lineage>
        <taxon>Bacteria</taxon>
        <taxon>Pseudomonadati</taxon>
        <taxon>Pseudomonadota</taxon>
        <taxon>Betaproteobacteria</taxon>
        <taxon>Burkholderiales</taxon>
        <taxon>Comamonadaceae</taxon>
        <taxon>Limnohabitans</taxon>
    </lineage>
</organism>
<gene>
    <name evidence="9" type="ORF">B9Z44_04470</name>
</gene>
<dbReference type="GO" id="GO:0030313">
    <property type="term" value="C:cell envelope"/>
    <property type="evidence" value="ECO:0007669"/>
    <property type="project" value="UniProtKB-SubCell"/>
</dbReference>
<accession>A0A315ESN4</accession>
<evidence type="ECO:0000259" key="7">
    <source>
        <dbReference type="Pfam" id="PF23892"/>
    </source>
</evidence>
<protein>
    <submittedName>
        <fullName evidence="9">C-type cytochrome biogenesis protein CcmI</fullName>
    </submittedName>
</protein>
<evidence type="ECO:0000256" key="4">
    <source>
        <dbReference type="ARBA" id="ARBA00022803"/>
    </source>
</evidence>
<dbReference type="PANTHER" id="PTHR47870">
    <property type="entry name" value="CYTOCHROME C-TYPE BIOGENESIS PROTEIN CCMH"/>
    <property type="match status" value="1"/>
</dbReference>
<dbReference type="AlphaFoldDB" id="A0A315ESN4"/>
<keyword evidence="2" id="KW-0677">Repeat</keyword>
<evidence type="ECO:0000256" key="3">
    <source>
        <dbReference type="ARBA" id="ARBA00022748"/>
    </source>
</evidence>
<dbReference type="GO" id="GO:0005886">
    <property type="term" value="C:plasma membrane"/>
    <property type="evidence" value="ECO:0007669"/>
    <property type="project" value="TreeGrafter"/>
</dbReference>
<evidence type="ECO:0000256" key="5">
    <source>
        <dbReference type="PROSITE-ProRule" id="PRU00339"/>
    </source>
</evidence>
<proteinExistence type="predicted"/>
<dbReference type="SUPFAM" id="SSF48452">
    <property type="entry name" value="TPR-like"/>
    <property type="match status" value="1"/>
</dbReference>
<dbReference type="NCBIfam" id="TIGR03142">
    <property type="entry name" value="cytochro_ccmI"/>
    <property type="match status" value="1"/>
</dbReference>
<evidence type="ECO:0000256" key="6">
    <source>
        <dbReference type="SAM" id="Phobius"/>
    </source>
</evidence>
<evidence type="ECO:0000256" key="1">
    <source>
        <dbReference type="ARBA" id="ARBA00004196"/>
    </source>
</evidence>
<keyword evidence="4 5" id="KW-0802">TPR repeat</keyword>
<keyword evidence="6" id="KW-0812">Transmembrane</keyword>
<feature type="domain" description="Cytochrome c-type biogenesis protein H Ig-like" evidence="7">
    <location>
        <begin position="328"/>
        <end position="426"/>
    </location>
</feature>
<dbReference type="InterPro" id="IPR056412">
    <property type="entry name" value="Ig_CycH"/>
</dbReference>
<dbReference type="Gene3D" id="1.25.40.10">
    <property type="entry name" value="Tetratricopeptide repeat domain"/>
    <property type="match status" value="1"/>
</dbReference>
<evidence type="ECO:0000256" key="2">
    <source>
        <dbReference type="ARBA" id="ARBA00022737"/>
    </source>
</evidence>
<comment type="subcellular location">
    <subcellularLocation>
        <location evidence="1">Cell envelope</location>
    </subcellularLocation>
</comment>
<dbReference type="Pfam" id="PF23892">
    <property type="entry name" value="Ig_CycH"/>
    <property type="match status" value="1"/>
</dbReference>
<dbReference type="Pfam" id="PF23914">
    <property type="entry name" value="TPR_CcmH_CycH"/>
    <property type="match status" value="1"/>
</dbReference>
<evidence type="ECO:0000313" key="10">
    <source>
        <dbReference type="Proteomes" id="UP000251341"/>
    </source>
</evidence>
<dbReference type="InterPro" id="IPR019734">
    <property type="entry name" value="TPR_rpt"/>
</dbReference>
<dbReference type="InterPro" id="IPR056413">
    <property type="entry name" value="TPR_CcmH_CycH"/>
</dbReference>
<comment type="caution">
    <text evidence="9">The sequence shown here is derived from an EMBL/GenBank/DDBJ whole genome shotgun (WGS) entry which is preliminary data.</text>
</comment>